<evidence type="ECO:0000256" key="7">
    <source>
        <dbReference type="ARBA" id="ARBA00022714"/>
    </source>
</evidence>
<comment type="catalytic activity">
    <reaction evidence="16">
        <text>2 nitric oxide + NADH + 2 O2 = 2 nitrate + NAD(+) + H(+)</text>
        <dbReference type="Rhea" id="RHEA:19469"/>
        <dbReference type="ChEBI" id="CHEBI:15378"/>
        <dbReference type="ChEBI" id="CHEBI:15379"/>
        <dbReference type="ChEBI" id="CHEBI:16480"/>
        <dbReference type="ChEBI" id="CHEBI:17632"/>
        <dbReference type="ChEBI" id="CHEBI:57540"/>
        <dbReference type="ChEBI" id="CHEBI:57945"/>
        <dbReference type="EC" id="1.14.12.17"/>
    </reaction>
</comment>
<name>A0A437QYH6_9PROT</name>
<dbReference type="OrthoDB" id="9786134at2"/>
<dbReference type="CDD" id="cd00060">
    <property type="entry name" value="FHA"/>
    <property type="match status" value="1"/>
</dbReference>
<dbReference type="PANTHER" id="PTHR47354">
    <property type="entry name" value="NADH OXIDOREDUCTASE HCR"/>
    <property type="match status" value="1"/>
</dbReference>
<dbReference type="RefSeq" id="WP_127764921.1">
    <property type="nucleotide sequence ID" value="NZ_SADE01000001.1"/>
</dbReference>
<protein>
    <recommendedName>
        <fullName evidence="4">nitric oxide dioxygenase</fullName>
        <ecNumber evidence="4">1.14.12.17</ecNumber>
    </recommendedName>
</protein>
<dbReference type="SUPFAM" id="SSF49879">
    <property type="entry name" value="SMAD/FHA domain"/>
    <property type="match status" value="1"/>
</dbReference>
<dbReference type="Pfam" id="PF00970">
    <property type="entry name" value="FAD_binding_6"/>
    <property type="match status" value="1"/>
</dbReference>
<dbReference type="InterPro" id="IPR001433">
    <property type="entry name" value="OxRdtase_FAD/NAD-bd"/>
</dbReference>
<proteinExistence type="inferred from homology"/>
<evidence type="ECO:0000256" key="19">
    <source>
        <dbReference type="SAM" id="Phobius"/>
    </source>
</evidence>
<dbReference type="Gene3D" id="2.60.200.20">
    <property type="match status" value="1"/>
</dbReference>
<dbReference type="InterPro" id="IPR012675">
    <property type="entry name" value="Beta-grasp_dom_sf"/>
</dbReference>
<evidence type="ECO:0000259" key="20">
    <source>
        <dbReference type="PROSITE" id="PS50006"/>
    </source>
</evidence>
<evidence type="ECO:0000256" key="10">
    <source>
        <dbReference type="ARBA" id="ARBA00022857"/>
    </source>
</evidence>
<keyword evidence="5" id="KW-0349">Heme</keyword>
<dbReference type="InterPro" id="IPR050415">
    <property type="entry name" value="MRET"/>
</dbReference>
<feature type="region of interest" description="Disordered" evidence="18">
    <location>
        <begin position="1"/>
        <end position="32"/>
    </location>
</feature>
<accession>A0A437QYH6</accession>
<keyword evidence="19" id="KW-0812">Transmembrane</keyword>
<evidence type="ECO:0000256" key="17">
    <source>
        <dbReference type="ARBA" id="ARBA00049433"/>
    </source>
</evidence>
<keyword evidence="8" id="KW-0479">Metal-binding</keyword>
<evidence type="ECO:0000256" key="5">
    <source>
        <dbReference type="ARBA" id="ARBA00022617"/>
    </source>
</evidence>
<keyword evidence="10" id="KW-0521">NADP</keyword>
<dbReference type="Proteomes" id="UP000287447">
    <property type="component" value="Unassembled WGS sequence"/>
</dbReference>
<feature type="compositionally biased region" description="Polar residues" evidence="18">
    <location>
        <begin position="1"/>
        <end position="11"/>
    </location>
</feature>
<evidence type="ECO:0000256" key="16">
    <source>
        <dbReference type="ARBA" id="ARBA00048649"/>
    </source>
</evidence>
<dbReference type="GO" id="GO:0046872">
    <property type="term" value="F:metal ion binding"/>
    <property type="evidence" value="ECO:0007669"/>
    <property type="project" value="UniProtKB-KW"/>
</dbReference>
<dbReference type="PROSITE" id="PS51085">
    <property type="entry name" value="2FE2S_FER_2"/>
    <property type="match status" value="1"/>
</dbReference>
<evidence type="ECO:0000256" key="6">
    <source>
        <dbReference type="ARBA" id="ARBA00022630"/>
    </source>
</evidence>
<comment type="cofactor">
    <cofactor evidence="1">
        <name>heme b</name>
        <dbReference type="ChEBI" id="CHEBI:60344"/>
    </cofactor>
</comment>
<dbReference type="InterPro" id="IPR017938">
    <property type="entry name" value="Riboflavin_synthase-like_b-brl"/>
</dbReference>
<dbReference type="GO" id="GO:0050660">
    <property type="term" value="F:flavin adenine dinucleotide binding"/>
    <property type="evidence" value="ECO:0007669"/>
    <property type="project" value="TreeGrafter"/>
</dbReference>
<evidence type="ECO:0000313" key="24">
    <source>
        <dbReference type="Proteomes" id="UP000287447"/>
    </source>
</evidence>
<evidence type="ECO:0000256" key="14">
    <source>
        <dbReference type="ARBA" id="ARBA00023027"/>
    </source>
</evidence>
<dbReference type="PRINTS" id="PR00371">
    <property type="entry name" value="FPNCR"/>
</dbReference>
<dbReference type="GO" id="GO:0008941">
    <property type="term" value="F:nitric oxide dioxygenase NAD(P)H activity"/>
    <property type="evidence" value="ECO:0007669"/>
    <property type="project" value="UniProtKB-EC"/>
</dbReference>
<dbReference type="Pfam" id="PF00498">
    <property type="entry name" value="FHA"/>
    <property type="match status" value="1"/>
</dbReference>
<evidence type="ECO:0000256" key="8">
    <source>
        <dbReference type="ARBA" id="ARBA00022723"/>
    </source>
</evidence>
<dbReference type="PROSITE" id="PS51384">
    <property type="entry name" value="FAD_FR"/>
    <property type="match status" value="1"/>
</dbReference>
<dbReference type="InterPro" id="IPR036010">
    <property type="entry name" value="2Fe-2S_ferredoxin-like_sf"/>
</dbReference>
<evidence type="ECO:0000256" key="18">
    <source>
        <dbReference type="SAM" id="MobiDB-lite"/>
    </source>
</evidence>
<dbReference type="Pfam" id="PF00175">
    <property type="entry name" value="NAD_binding_1"/>
    <property type="match status" value="1"/>
</dbReference>
<evidence type="ECO:0000256" key="13">
    <source>
        <dbReference type="ARBA" id="ARBA00023014"/>
    </source>
</evidence>
<feature type="compositionally biased region" description="Low complexity" evidence="18">
    <location>
        <begin position="183"/>
        <end position="193"/>
    </location>
</feature>
<dbReference type="SMART" id="SM00240">
    <property type="entry name" value="FHA"/>
    <property type="match status" value="1"/>
</dbReference>
<gene>
    <name evidence="23" type="ORF">EOI86_10075</name>
</gene>
<dbReference type="Gene3D" id="3.40.50.80">
    <property type="entry name" value="Nucleotide-binding domain of ferredoxin-NADP reductase (FNR) module"/>
    <property type="match status" value="1"/>
</dbReference>
<dbReference type="SUPFAM" id="SSF63380">
    <property type="entry name" value="Riboflavin synthase domain-like"/>
    <property type="match status" value="1"/>
</dbReference>
<evidence type="ECO:0000259" key="21">
    <source>
        <dbReference type="PROSITE" id="PS51085"/>
    </source>
</evidence>
<feature type="compositionally biased region" description="Polar residues" evidence="18">
    <location>
        <begin position="146"/>
        <end position="157"/>
    </location>
</feature>
<dbReference type="InterPro" id="IPR039261">
    <property type="entry name" value="FNR_nucleotide-bd"/>
</dbReference>
<dbReference type="InterPro" id="IPR008984">
    <property type="entry name" value="SMAD_FHA_dom_sf"/>
</dbReference>
<evidence type="ECO:0000256" key="2">
    <source>
        <dbReference type="ARBA" id="ARBA00001974"/>
    </source>
</evidence>
<sequence length="680" mass="72753">MTDAQESTGAESASGDGGQASGTTAPNRKPGTWTFSFETSTGQIQSFSIDESALMDKGRFAVGRNPKSSDYVLTDFSISRDHCVFSVKRPGTLLITDVGSSNGTFVNEARISPNEAQDLNLEDQLEIGNLLITLAYEAGPEVSGAASPSAQATSPKPETQVEPAPANVEAVAAKPTTAGVEKTTGNGAAAGTASSKRPGASQRDPKGEPKGASRAKQAAARRRGEGDGMNWVGRVMFGGAIIVGVFAIVFGQAGELGTSGYQLIGGAVLAAVAIQVFAMTWSSMRRASAESTYYDQQVAMLRNQVKASSAHMRAERDRATLTWNGIRKYRIDRKVPEGGGICSFYLKPHDGKGHPPFDPGQYLTFQLKIPGKDKPVIRCYSLSDSPLQRDYYRVSIKKVPPPRDRPDLPSGLSSSFFHDQLEEGDILDVKAPSGKFFMDQTKHTPVVLIGGGVGLTPVMSMVNSIALSGSKRETHFFYGVRNSKEHVMKEHLEQLARDHENIHLHVCYSDPEEGDEEGRDYQHAERVSVDLFKRALPSNNYDFYICGPPPMMESLVKDLDAWGVPEPNVHFEAFGPASVKKAKPKPAEDAGAAPAEAIEVEFAKSGKKVAWDASFDSLLEFGEAQGIAMDSGCRAGNCGTCITAVKSGDVKYVEEPGSAPESGSCLVCVSVPKGNLVLEA</sequence>
<dbReference type="Gene3D" id="3.10.20.30">
    <property type="match status" value="1"/>
</dbReference>
<keyword evidence="9" id="KW-0274">FAD</keyword>
<comment type="cofactor">
    <cofactor evidence="2">
        <name>FAD</name>
        <dbReference type="ChEBI" id="CHEBI:57692"/>
    </cofactor>
</comment>
<dbReference type="InterPro" id="IPR001709">
    <property type="entry name" value="Flavoprot_Pyr_Nucl_cyt_Rdtase"/>
</dbReference>
<dbReference type="InterPro" id="IPR006058">
    <property type="entry name" value="2Fe2S_fd_BS"/>
</dbReference>
<feature type="domain" description="FAD-binding FR-type" evidence="22">
    <location>
        <begin position="324"/>
        <end position="439"/>
    </location>
</feature>
<dbReference type="FunFam" id="3.40.50.80:FF:000010">
    <property type="entry name" value="Flavohemoprotein"/>
    <property type="match status" value="1"/>
</dbReference>
<dbReference type="GO" id="GO:0051537">
    <property type="term" value="F:2 iron, 2 sulfur cluster binding"/>
    <property type="evidence" value="ECO:0007669"/>
    <property type="project" value="UniProtKB-KW"/>
</dbReference>
<comment type="cofactor">
    <cofactor evidence="15">
        <name>[2Fe-2S] cluster</name>
        <dbReference type="ChEBI" id="CHEBI:190135"/>
    </cofactor>
</comment>
<dbReference type="SUPFAM" id="SSF52343">
    <property type="entry name" value="Ferredoxin reductase-like, C-terminal NADP-linked domain"/>
    <property type="match status" value="1"/>
</dbReference>
<evidence type="ECO:0000256" key="4">
    <source>
        <dbReference type="ARBA" id="ARBA00012229"/>
    </source>
</evidence>
<keyword evidence="24" id="KW-1185">Reference proteome</keyword>
<dbReference type="PROSITE" id="PS50006">
    <property type="entry name" value="FHA_DOMAIN"/>
    <property type="match status" value="1"/>
</dbReference>
<dbReference type="Pfam" id="PF00111">
    <property type="entry name" value="Fer2"/>
    <property type="match status" value="1"/>
</dbReference>
<dbReference type="InterPro" id="IPR008333">
    <property type="entry name" value="Cbr1-like_FAD-bd_dom"/>
</dbReference>
<comment type="caution">
    <text evidence="23">The sequence shown here is derived from an EMBL/GenBank/DDBJ whole genome shotgun (WGS) entry which is preliminary data.</text>
</comment>
<dbReference type="EMBL" id="SADE01000001">
    <property type="protein sequence ID" value="RVU39550.1"/>
    <property type="molecule type" value="Genomic_DNA"/>
</dbReference>
<evidence type="ECO:0000256" key="11">
    <source>
        <dbReference type="ARBA" id="ARBA00023002"/>
    </source>
</evidence>
<dbReference type="InterPro" id="IPR017927">
    <property type="entry name" value="FAD-bd_FR_type"/>
</dbReference>
<evidence type="ECO:0000256" key="1">
    <source>
        <dbReference type="ARBA" id="ARBA00001970"/>
    </source>
</evidence>
<comment type="similarity">
    <text evidence="3">In the C-terminal section; belongs to the flavoprotein pyridine nucleotide cytochrome reductase family.</text>
</comment>
<keyword evidence="19" id="KW-0472">Membrane</keyword>
<dbReference type="InterPro" id="IPR001041">
    <property type="entry name" value="2Fe-2S_ferredoxin-type"/>
</dbReference>
<dbReference type="PROSITE" id="PS00197">
    <property type="entry name" value="2FE2S_FER_1"/>
    <property type="match status" value="1"/>
</dbReference>
<keyword evidence="12" id="KW-0408">Iron</keyword>
<keyword evidence="11" id="KW-0560">Oxidoreductase</keyword>
<evidence type="ECO:0000256" key="12">
    <source>
        <dbReference type="ARBA" id="ARBA00023004"/>
    </source>
</evidence>
<keyword evidence="6" id="KW-0285">Flavoprotein</keyword>
<keyword evidence="14" id="KW-0520">NAD</keyword>
<feature type="compositionally biased region" description="Low complexity" evidence="18">
    <location>
        <begin position="161"/>
        <end position="173"/>
    </location>
</feature>
<dbReference type="SUPFAM" id="SSF54292">
    <property type="entry name" value="2Fe-2S ferredoxin-like"/>
    <property type="match status" value="1"/>
</dbReference>
<dbReference type="AlphaFoldDB" id="A0A437QYH6"/>
<dbReference type="PRINTS" id="PR00406">
    <property type="entry name" value="CYTB5RDTASE"/>
</dbReference>
<dbReference type="CDD" id="cd06184">
    <property type="entry name" value="flavohem_like_fad_nad_binding"/>
    <property type="match status" value="1"/>
</dbReference>
<feature type="domain" description="2Fe-2S ferredoxin-type" evidence="21">
    <location>
        <begin position="596"/>
        <end position="680"/>
    </location>
</feature>
<evidence type="ECO:0000256" key="9">
    <source>
        <dbReference type="ARBA" id="ARBA00022827"/>
    </source>
</evidence>
<comment type="catalytic activity">
    <reaction evidence="17">
        <text>2 nitric oxide + NADPH + 2 O2 = 2 nitrate + NADP(+) + H(+)</text>
        <dbReference type="Rhea" id="RHEA:19465"/>
        <dbReference type="ChEBI" id="CHEBI:15378"/>
        <dbReference type="ChEBI" id="CHEBI:15379"/>
        <dbReference type="ChEBI" id="CHEBI:16480"/>
        <dbReference type="ChEBI" id="CHEBI:17632"/>
        <dbReference type="ChEBI" id="CHEBI:57783"/>
        <dbReference type="ChEBI" id="CHEBI:58349"/>
        <dbReference type="EC" id="1.14.12.17"/>
    </reaction>
</comment>
<keyword evidence="19" id="KW-1133">Transmembrane helix</keyword>
<organism evidence="23 24">
    <name type="scientific">Hwanghaeella grinnelliae</name>
    <dbReference type="NCBI Taxonomy" id="2500179"/>
    <lineage>
        <taxon>Bacteria</taxon>
        <taxon>Pseudomonadati</taxon>
        <taxon>Pseudomonadota</taxon>
        <taxon>Alphaproteobacteria</taxon>
        <taxon>Rhodospirillales</taxon>
        <taxon>Rhodospirillaceae</taxon>
        <taxon>Hwanghaeella</taxon>
    </lineage>
</organism>
<evidence type="ECO:0000256" key="15">
    <source>
        <dbReference type="ARBA" id="ARBA00034078"/>
    </source>
</evidence>
<feature type="domain" description="FHA" evidence="20">
    <location>
        <begin position="60"/>
        <end position="111"/>
    </location>
</feature>
<dbReference type="CDD" id="cd00207">
    <property type="entry name" value="fer2"/>
    <property type="match status" value="1"/>
</dbReference>
<reference evidence="24" key="1">
    <citation type="submission" date="2019-01" db="EMBL/GenBank/DDBJ databases">
        <title>Gri0909 isolated from a small marine red alga.</title>
        <authorList>
            <person name="Kim J."/>
            <person name="Jeong S.E."/>
            <person name="Jeon C.O."/>
        </authorList>
    </citation>
    <scope>NUCLEOTIDE SEQUENCE [LARGE SCALE GENOMIC DNA]</scope>
    <source>
        <strain evidence="24">Gri0909</strain>
    </source>
</reference>
<dbReference type="EC" id="1.14.12.17" evidence="4"/>
<dbReference type="InterPro" id="IPR000253">
    <property type="entry name" value="FHA_dom"/>
</dbReference>
<dbReference type="Gene3D" id="2.40.30.10">
    <property type="entry name" value="Translation factors"/>
    <property type="match status" value="1"/>
</dbReference>
<dbReference type="PANTHER" id="PTHR47354:SF8">
    <property type="entry name" value="1,2-PHENYLACETYL-COA EPOXIDASE, SUBUNIT E"/>
    <property type="match status" value="1"/>
</dbReference>
<evidence type="ECO:0000259" key="22">
    <source>
        <dbReference type="PROSITE" id="PS51384"/>
    </source>
</evidence>
<evidence type="ECO:0000256" key="3">
    <source>
        <dbReference type="ARBA" id="ARBA00006401"/>
    </source>
</evidence>
<keyword evidence="7" id="KW-0001">2Fe-2S</keyword>
<feature type="transmembrane region" description="Helical" evidence="19">
    <location>
        <begin position="259"/>
        <end position="278"/>
    </location>
</feature>
<evidence type="ECO:0000313" key="23">
    <source>
        <dbReference type="EMBL" id="RVU39550.1"/>
    </source>
</evidence>
<keyword evidence="13" id="KW-0411">Iron-sulfur</keyword>
<feature type="transmembrane region" description="Helical" evidence="19">
    <location>
        <begin position="231"/>
        <end position="253"/>
    </location>
</feature>
<feature type="region of interest" description="Disordered" evidence="18">
    <location>
        <begin position="142"/>
        <end position="225"/>
    </location>
</feature>